<keyword evidence="1" id="KW-0472">Membrane</keyword>
<dbReference type="KEGG" id="cyz:C3B44_11240"/>
<sequence length="66" mass="6872">MSAGAIVTIAGIVSIVLGFFCFASAYLSVMKKKPAKLSWIFGIAGALFVTVIPVTLAVFFATTINS</sequence>
<dbReference type="Proteomes" id="UP000244989">
    <property type="component" value="Unassembled WGS sequence"/>
</dbReference>
<protein>
    <submittedName>
        <fullName evidence="2">Uncharacterized protein</fullName>
    </submittedName>
</protein>
<feature type="transmembrane region" description="Helical" evidence="1">
    <location>
        <begin position="39"/>
        <end position="61"/>
    </location>
</feature>
<gene>
    <name evidence="2" type="ORF">DF222_10490</name>
</gene>
<dbReference type="EMBL" id="QEEZ01000027">
    <property type="protein sequence ID" value="PWC00871.1"/>
    <property type="molecule type" value="Genomic_DNA"/>
</dbReference>
<evidence type="ECO:0000256" key="1">
    <source>
        <dbReference type="SAM" id="Phobius"/>
    </source>
</evidence>
<dbReference type="OrthoDB" id="4426329at2"/>
<accession>A0A2U1T4E5</accession>
<keyword evidence="3" id="KW-1185">Reference proteome</keyword>
<proteinExistence type="predicted"/>
<feature type="transmembrane region" description="Helical" evidence="1">
    <location>
        <begin position="6"/>
        <end position="27"/>
    </location>
</feature>
<keyword evidence="1" id="KW-0812">Transmembrane</keyword>
<evidence type="ECO:0000313" key="3">
    <source>
        <dbReference type="Proteomes" id="UP000244989"/>
    </source>
</evidence>
<comment type="caution">
    <text evidence="2">The sequence shown here is derived from an EMBL/GenBank/DDBJ whole genome shotgun (WGS) entry which is preliminary data.</text>
</comment>
<keyword evidence="1" id="KW-1133">Transmembrane helix</keyword>
<reference evidence="3" key="1">
    <citation type="submission" date="2018-04" db="EMBL/GenBank/DDBJ databases">
        <authorList>
            <person name="Liu S."/>
            <person name="Wang Z."/>
            <person name="Li J."/>
        </authorList>
    </citation>
    <scope>NUCLEOTIDE SEQUENCE [LARGE SCALE GENOMIC DNA]</scope>
    <source>
        <strain evidence="3">2189</strain>
    </source>
</reference>
<dbReference type="RefSeq" id="WP_108432441.1">
    <property type="nucleotide sequence ID" value="NZ_CP026947.1"/>
</dbReference>
<evidence type="ECO:0000313" key="2">
    <source>
        <dbReference type="EMBL" id="PWC00871.1"/>
    </source>
</evidence>
<organism evidence="2 3">
    <name type="scientific">Corynebacterium yudongzhengii</name>
    <dbReference type="NCBI Taxonomy" id="2080740"/>
    <lineage>
        <taxon>Bacteria</taxon>
        <taxon>Bacillati</taxon>
        <taxon>Actinomycetota</taxon>
        <taxon>Actinomycetes</taxon>
        <taxon>Mycobacteriales</taxon>
        <taxon>Corynebacteriaceae</taxon>
        <taxon>Corynebacterium</taxon>
    </lineage>
</organism>
<dbReference type="AlphaFoldDB" id="A0A2U1T4E5"/>
<name>A0A2U1T4E5_9CORY</name>